<evidence type="ECO:0000256" key="1">
    <source>
        <dbReference type="SAM" id="SignalP"/>
    </source>
</evidence>
<protein>
    <submittedName>
        <fullName evidence="2">Uncharacterized protein</fullName>
    </submittedName>
</protein>
<feature type="signal peptide" evidence="1">
    <location>
        <begin position="1"/>
        <end position="18"/>
    </location>
</feature>
<dbReference type="Proteomes" id="UP000541610">
    <property type="component" value="Unassembled WGS sequence"/>
</dbReference>
<organism evidence="2 3">
    <name type="scientific">Perkinsus olseni</name>
    <name type="common">Perkinsus atlanticus</name>
    <dbReference type="NCBI Taxonomy" id="32597"/>
    <lineage>
        <taxon>Eukaryota</taxon>
        <taxon>Sar</taxon>
        <taxon>Alveolata</taxon>
        <taxon>Perkinsozoa</taxon>
        <taxon>Perkinsea</taxon>
        <taxon>Perkinsida</taxon>
        <taxon>Perkinsidae</taxon>
        <taxon>Perkinsus</taxon>
    </lineage>
</organism>
<evidence type="ECO:0000313" key="3">
    <source>
        <dbReference type="Proteomes" id="UP000541610"/>
    </source>
</evidence>
<accession>A0A7J6P9Z1</accession>
<sequence>MLHLIVLSAAALVIAGLAKDEHAWLVPSSGTAFDDSSEYIDEGGLGGMKNESGLPGPYDRPTGTCALSSYDVIGCHCKRDEVPRGVQSHEGLLAIVCTPPCDNAVPCDYRRVLKVAGGLRSLNVPSTWLSCATPEPYGTVCWCGSCFVTPHGDDCPPGMQAYTIVLESTRVCMYPI</sequence>
<feature type="chain" id="PRO_5029813658" evidence="1">
    <location>
        <begin position="19"/>
        <end position="176"/>
    </location>
</feature>
<proteinExistence type="predicted"/>
<gene>
    <name evidence="2" type="ORF">FOZ60_012160</name>
</gene>
<evidence type="ECO:0000313" key="2">
    <source>
        <dbReference type="EMBL" id="KAF4692929.1"/>
    </source>
</evidence>
<comment type="caution">
    <text evidence="2">The sequence shown here is derived from an EMBL/GenBank/DDBJ whole genome shotgun (WGS) entry which is preliminary data.</text>
</comment>
<reference evidence="2 3" key="1">
    <citation type="submission" date="2020-04" db="EMBL/GenBank/DDBJ databases">
        <title>Perkinsus olseni comparative genomics.</title>
        <authorList>
            <person name="Bogema D.R."/>
        </authorList>
    </citation>
    <scope>NUCLEOTIDE SEQUENCE [LARGE SCALE GENOMIC DNA]</scope>
    <source>
        <strain evidence="2">00978-12</strain>
    </source>
</reference>
<name>A0A7J6P9Z1_PEROL</name>
<dbReference type="AlphaFoldDB" id="A0A7J6P9Z1"/>
<keyword evidence="1" id="KW-0732">Signal</keyword>
<dbReference type="EMBL" id="JABANP010000052">
    <property type="protein sequence ID" value="KAF4692929.1"/>
    <property type="molecule type" value="Genomic_DNA"/>
</dbReference>